<gene>
    <name evidence="3" type="ORF">JTE90_028401</name>
</gene>
<feature type="compositionally biased region" description="Polar residues" evidence="2">
    <location>
        <begin position="146"/>
        <end position="155"/>
    </location>
</feature>
<dbReference type="EMBL" id="JAFNEN010000090">
    <property type="protein sequence ID" value="KAG8195250.1"/>
    <property type="molecule type" value="Genomic_DNA"/>
</dbReference>
<proteinExistence type="predicted"/>
<organism evidence="3 4">
    <name type="scientific">Oedothorax gibbosus</name>
    <dbReference type="NCBI Taxonomy" id="931172"/>
    <lineage>
        <taxon>Eukaryota</taxon>
        <taxon>Metazoa</taxon>
        <taxon>Ecdysozoa</taxon>
        <taxon>Arthropoda</taxon>
        <taxon>Chelicerata</taxon>
        <taxon>Arachnida</taxon>
        <taxon>Araneae</taxon>
        <taxon>Araneomorphae</taxon>
        <taxon>Entelegynae</taxon>
        <taxon>Araneoidea</taxon>
        <taxon>Linyphiidae</taxon>
        <taxon>Erigoninae</taxon>
        <taxon>Oedothorax</taxon>
    </lineage>
</organism>
<feature type="region of interest" description="Disordered" evidence="2">
    <location>
        <begin position="120"/>
        <end position="248"/>
    </location>
</feature>
<evidence type="ECO:0008006" key="5">
    <source>
        <dbReference type="Google" id="ProtNLM"/>
    </source>
</evidence>
<evidence type="ECO:0000256" key="2">
    <source>
        <dbReference type="SAM" id="MobiDB-lite"/>
    </source>
</evidence>
<dbReference type="PANTHER" id="PTHR48190">
    <property type="entry name" value="PROGRAMMED CELL DEATH PROTEIN 7"/>
    <property type="match status" value="1"/>
</dbReference>
<comment type="caution">
    <text evidence="3">The sequence shown here is derived from an EMBL/GenBank/DDBJ whole genome shotgun (WGS) entry which is preliminary data.</text>
</comment>
<feature type="compositionally biased region" description="Low complexity" evidence="2">
    <location>
        <begin position="131"/>
        <end position="145"/>
    </location>
</feature>
<keyword evidence="4" id="KW-1185">Reference proteome</keyword>
<dbReference type="Pfam" id="PF16021">
    <property type="entry name" value="PDCD7"/>
    <property type="match status" value="1"/>
</dbReference>
<feature type="coiled-coil region" evidence="1">
    <location>
        <begin position="348"/>
        <end position="435"/>
    </location>
</feature>
<reference evidence="3 4" key="1">
    <citation type="journal article" date="2022" name="Nat. Ecol. Evol.">
        <title>A masculinizing supergene underlies an exaggerated male reproductive morph in a spider.</title>
        <authorList>
            <person name="Hendrickx F."/>
            <person name="De Corte Z."/>
            <person name="Sonet G."/>
            <person name="Van Belleghem S.M."/>
            <person name="Kostlbacher S."/>
            <person name="Vangestel C."/>
        </authorList>
    </citation>
    <scope>NUCLEOTIDE SEQUENCE [LARGE SCALE GENOMIC DNA]</scope>
    <source>
        <strain evidence="3">W744_W776</strain>
    </source>
</reference>
<sequence>MSRNAINNPSLQNNWFPENAGMRMPRPHPTNFNNVSVAQNFASSSVTAPQDPMSHVQLHTQPYNASNSFGQQNSFPNMNNSYGQPPNQNYNSQSYNNLNYGSNYVDGTPPPGYLFPLENSPFDPHTSPQMSFPFPQNNNQFNNSPLVQPSLNNPPFSGRFSFQHPPPFSNNFQQFSQNCRPINNNGQPPHSDKFLHQPPNISKKPFQENVPFNHPNVMPSQFSEPPPSSFPVAPSVTQNSGNPNQKPVTATVPVVSEKELKLMSFLKKFHIQKKEKSISKITVAEFRSLLQQALLLSGMLQGRRQQLQSLLHGSEEEWEKEMKDIAQIECQMTAVCETISVPSNLSSIQRKLKLIKKKRELKQKLKQEASIIKLKKEQEREALNQEIDKWLDTIKEKNLKEEREIEMKKEADCILSEVRRKIQEAKRTIEKLKMFEKLRQVRQANAEKKGLFSAQPQNSLFESKMSYLRSLMQSQLRDYDGEERALKVMLEEEQGGRREEEEGWRIQRGRNIQEKKKKNIGTCVFGDAEEPSPEDPLFLFFQFHNSGNTSIESLVPIRHQWDVHLSDEGEAIPRQWVVPVAPSNPSWEEVCSKD</sequence>
<dbReference type="PANTHER" id="PTHR48190:SF2">
    <property type="entry name" value="PROGRAMMED CELL DEATH PROTEIN 7"/>
    <property type="match status" value="1"/>
</dbReference>
<protein>
    <recommendedName>
        <fullName evidence="5">Programmed cell death protein 7</fullName>
    </recommendedName>
</protein>
<evidence type="ECO:0000256" key="1">
    <source>
        <dbReference type="SAM" id="Coils"/>
    </source>
</evidence>
<evidence type="ECO:0000313" key="3">
    <source>
        <dbReference type="EMBL" id="KAG8195250.1"/>
    </source>
</evidence>
<dbReference type="InterPro" id="IPR031974">
    <property type="entry name" value="PDCD7"/>
</dbReference>
<evidence type="ECO:0000313" key="4">
    <source>
        <dbReference type="Proteomes" id="UP000827092"/>
    </source>
</evidence>
<feature type="compositionally biased region" description="Polar residues" evidence="2">
    <location>
        <begin position="169"/>
        <end position="188"/>
    </location>
</feature>
<name>A0AAV6VF28_9ARAC</name>
<dbReference type="AlphaFoldDB" id="A0AAV6VF28"/>
<dbReference type="Proteomes" id="UP000827092">
    <property type="component" value="Unassembled WGS sequence"/>
</dbReference>
<accession>A0AAV6VF28</accession>
<dbReference type="InterPro" id="IPR052831">
    <property type="entry name" value="Apoptosis_promoter"/>
</dbReference>
<dbReference type="GO" id="GO:0005689">
    <property type="term" value="C:U12-type spliceosomal complex"/>
    <property type="evidence" value="ECO:0007669"/>
    <property type="project" value="TreeGrafter"/>
</dbReference>
<feature type="compositionally biased region" description="Polar residues" evidence="2">
    <location>
        <begin position="237"/>
        <end position="248"/>
    </location>
</feature>
<keyword evidence="1" id="KW-0175">Coiled coil</keyword>